<dbReference type="STRING" id="22663.A0A2I0J7X0"/>
<dbReference type="EMBL" id="PGOL01001939">
    <property type="protein sequence ID" value="PKI52335.1"/>
    <property type="molecule type" value="Genomic_DNA"/>
</dbReference>
<accession>A0A2I0J7X0</accession>
<protein>
    <submittedName>
        <fullName evidence="1">Uncharacterized protein</fullName>
    </submittedName>
</protein>
<name>A0A2I0J7X0_PUNGR</name>
<organism evidence="1 2">
    <name type="scientific">Punica granatum</name>
    <name type="common">Pomegranate</name>
    <dbReference type="NCBI Taxonomy" id="22663"/>
    <lineage>
        <taxon>Eukaryota</taxon>
        <taxon>Viridiplantae</taxon>
        <taxon>Streptophyta</taxon>
        <taxon>Embryophyta</taxon>
        <taxon>Tracheophyta</taxon>
        <taxon>Spermatophyta</taxon>
        <taxon>Magnoliopsida</taxon>
        <taxon>eudicotyledons</taxon>
        <taxon>Gunneridae</taxon>
        <taxon>Pentapetalae</taxon>
        <taxon>rosids</taxon>
        <taxon>malvids</taxon>
        <taxon>Myrtales</taxon>
        <taxon>Lythraceae</taxon>
        <taxon>Punica</taxon>
    </lineage>
</organism>
<evidence type="ECO:0000313" key="1">
    <source>
        <dbReference type="EMBL" id="PKI52335.1"/>
    </source>
</evidence>
<feature type="non-terminal residue" evidence="1">
    <location>
        <position position="50"/>
    </location>
</feature>
<proteinExistence type="predicted"/>
<dbReference type="Proteomes" id="UP000233551">
    <property type="component" value="Unassembled WGS sequence"/>
</dbReference>
<reference evidence="1 2" key="1">
    <citation type="submission" date="2017-11" db="EMBL/GenBank/DDBJ databases">
        <title>De-novo sequencing of pomegranate (Punica granatum L.) genome.</title>
        <authorList>
            <person name="Akparov Z."/>
            <person name="Amiraslanov A."/>
            <person name="Hajiyeva S."/>
            <person name="Abbasov M."/>
            <person name="Kaur K."/>
            <person name="Hamwieh A."/>
            <person name="Solovyev V."/>
            <person name="Salamov A."/>
            <person name="Braich B."/>
            <person name="Kosarev P."/>
            <person name="Mahmoud A."/>
            <person name="Hajiyev E."/>
            <person name="Babayeva S."/>
            <person name="Izzatullayeva V."/>
            <person name="Mammadov A."/>
            <person name="Mammadov A."/>
            <person name="Sharifova S."/>
            <person name="Ojaghi J."/>
            <person name="Eynullazada K."/>
            <person name="Bayramov B."/>
            <person name="Abdulazimova A."/>
            <person name="Shahmuradov I."/>
        </authorList>
    </citation>
    <scope>NUCLEOTIDE SEQUENCE [LARGE SCALE GENOMIC DNA]</scope>
    <source>
        <strain evidence="2">cv. AG2017</strain>
        <tissue evidence="1">Leaf</tissue>
    </source>
</reference>
<evidence type="ECO:0000313" key="2">
    <source>
        <dbReference type="Proteomes" id="UP000233551"/>
    </source>
</evidence>
<gene>
    <name evidence="1" type="ORF">CRG98_027261</name>
</gene>
<comment type="caution">
    <text evidence="1">The sequence shown here is derived from an EMBL/GenBank/DDBJ whole genome shotgun (WGS) entry which is preliminary data.</text>
</comment>
<dbReference type="AlphaFoldDB" id="A0A2I0J7X0"/>
<sequence>MAGSGVFAEILDGETGVFKYYSEEEWKKSSSGKTVGIVNPTTRKTQFKVQ</sequence>
<keyword evidence="2" id="KW-1185">Reference proteome</keyword>